<dbReference type="InterPro" id="IPR050855">
    <property type="entry name" value="NDM-1-like"/>
</dbReference>
<evidence type="ECO:0000313" key="3">
    <source>
        <dbReference type="Proteomes" id="UP000675409"/>
    </source>
</evidence>
<gene>
    <name evidence="2" type="ORF">HGK34_17180</name>
</gene>
<dbReference type="Pfam" id="PF00753">
    <property type="entry name" value="Lactamase_B"/>
    <property type="match status" value="1"/>
</dbReference>
<feature type="domain" description="Metallo-beta-lactamase" evidence="1">
    <location>
        <begin position="18"/>
        <end position="229"/>
    </location>
</feature>
<dbReference type="Gene3D" id="3.60.15.10">
    <property type="entry name" value="Ribonuclease Z/Hydroxyacylglutathione hydrolase-like"/>
    <property type="match status" value="1"/>
</dbReference>
<reference evidence="2 3" key="1">
    <citation type="journal article" date="2021" name="Arch. Microbiol.">
        <title>Myceligenerans indicum sp. nov., an actinobacterium isolated from mangrove sediment of Sundarbans, India.</title>
        <authorList>
            <person name="Asha K."/>
            <person name="Bhadury P."/>
        </authorList>
    </citation>
    <scope>NUCLEOTIDE SEQUENCE [LARGE SCALE GENOMIC DNA]</scope>
    <source>
        <strain evidence="2 3">I2</strain>
    </source>
</reference>
<protein>
    <submittedName>
        <fullName evidence="2">MBL fold metallo-hydrolase</fullName>
    </submittedName>
</protein>
<comment type="caution">
    <text evidence="2">The sequence shown here is derived from an EMBL/GenBank/DDBJ whole genome shotgun (WGS) entry which is preliminary data.</text>
</comment>
<dbReference type="RefSeq" id="WP_201849644.1">
    <property type="nucleotide sequence ID" value="NZ_JABBYC010000041.1"/>
</dbReference>
<dbReference type="InterPro" id="IPR001279">
    <property type="entry name" value="Metallo-B-lactamas"/>
</dbReference>
<proteinExistence type="predicted"/>
<dbReference type="SMART" id="SM00849">
    <property type="entry name" value="Lactamase_B"/>
    <property type="match status" value="1"/>
</dbReference>
<dbReference type="Proteomes" id="UP000675409">
    <property type="component" value="Unassembled WGS sequence"/>
</dbReference>
<dbReference type="EMBL" id="JABBYC010000041">
    <property type="protein sequence ID" value="MBL0887994.1"/>
    <property type="molecule type" value="Genomic_DNA"/>
</dbReference>
<dbReference type="PANTHER" id="PTHR42951">
    <property type="entry name" value="METALLO-BETA-LACTAMASE DOMAIN-CONTAINING"/>
    <property type="match status" value="1"/>
</dbReference>
<sequence>MVAVSRVAPDVFRCTGTHVNWYLLREGRHLTMIDAGWAGDTAAVVASVVAIGCDPRDVRAIVITHAHADHLGGALHFRREYGTPVHMATADAARAANGDLERPRIRDVVRRLGKRGAARWAVDVARAGALRRRALPGAVPLPEGDSWEPLDLPGGPVPVATPGHTPGSTSYMLPGGLLATGDALITAHPLGRLTGPQLSPGFFAHDPGAADASLDVLSGLDADVVLPGHGPVWRGSLGEATRIARWRADGAGASLRRGASVREARTWQRSGSSKG</sequence>
<keyword evidence="3" id="KW-1185">Reference proteome</keyword>
<dbReference type="PANTHER" id="PTHR42951:SF14">
    <property type="entry name" value="METALLO-BETA-LACTAMASE SUPERFAMILY PROTEIN"/>
    <property type="match status" value="1"/>
</dbReference>
<evidence type="ECO:0000259" key="1">
    <source>
        <dbReference type="SMART" id="SM00849"/>
    </source>
</evidence>
<evidence type="ECO:0000313" key="2">
    <source>
        <dbReference type="EMBL" id="MBL0887994.1"/>
    </source>
</evidence>
<name>A0ABS1LPR3_9MICO</name>
<accession>A0ABS1LPR3</accession>
<organism evidence="2 3">
    <name type="scientific">Myceligenerans indicum</name>
    <dbReference type="NCBI Taxonomy" id="2593663"/>
    <lineage>
        <taxon>Bacteria</taxon>
        <taxon>Bacillati</taxon>
        <taxon>Actinomycetota</taxon>
        <taxon>Actinomycetes</taxon>
        <taxon>Micrococcales</taxon>
        <taxon>Promicromonosporaceae</taxon>
        <taxon>Myceligenerans</taxon>
    </lineage>
</organism>
<dbReference type="InterPro" id="IPR036866">
    <property type="entry name" value="RibonucZ/Hydroxyglut_hydro"/>
</dbReference>
<dbReference type="SUPFAM" id="SSF56281">
    <property type="entry name" value="Metallo-hydrolase/oxidoreductase"/>
    <property type="match status" value="1"/>
</dbReference>